<reference evidence="2" key="1">
    <citation type="submission" date="2012-11" db="EMBL/GenBank/DDBJ databases">
        <authorList>
            <person name="Lucero-Rivera Y.E."/>
            <person name="Tovar-Ramirez D."/>
        </authorList>
    </citation>
    <scope>NUCLEOTIDE SEQUENCE [LARGE SCALE GENOMIC DNA]</scope>
    <source>
        <strain evidence="2">Araruama</strain>
    </source>
</reference>
<dbReference type="AlphaFoldDB" id="A0A1V1P3G0"/>
<evidence type="ECO:0000313" key="1">
    <source>
        <dbReference type="EMBL" id="ETR69343.1"/>
    </source>
</evidence>
<evidence type="ECO:0000313" key="2">
    <source>
        <dbReference type="Proteomes" id="UP000189670"/>
    </source>
</evidence>
<proteinExistence type="predicted"/>
<dbReference type="EMBL" id="ATBP01000667">
    <property type="protein sequence ID" value="ETR69343.1"/>
    <property type="molecule type" value="Genomic_DNA"/>
</dbReference>
<sequence>MILFTQNVAEAFGILVDQIGHMVEVDEKHIEYRNREDKRMDHSLKRLNALEIAACKLDDKLLIILDARQFVSVIESQR</sequence>
<dbReference type="Proteomes" id="UP000189670">
    <property type="component" value="Unassembled WGS sequence"/>
</dbReference>
<name>A0A1V1P3G0_9BACT</name>
<protein>
    <recommendedName>
        <fullName evidence="3">CheW-like domain-containing protein</fullName>
    </recommendedName>
</protein>
<comment type="caution">
    <text evidence="1">The sequence shown here is derived from an EMBL/GenBank/DDBJ whole genome shotgun (WGS) entry which is preliminary data.</text>
</comment>
<accession>A0A1V1P3G0</accession>
<gene>
    <name evidence="1" type="ORF">OMM_09682</name>
</gene>
<evidence type="ECO:0008006" key="3">
    <source>
        <dbReference type="Google" id="ProtNLM"/>
    </source>
</evidence>
<organism evidence="1 2">
    <name type="scientific">Candidatus Magnetoglobus multicellularis str. Araruama</name>
    <dbReference type="NCBI Taxonomy" id="890399"/>
    <lineage>
        <taxon>Bacteria</taxon>
        <taxon>Pseudomonadati</taxon>
        <taxon>Thermodesulfobacteriota</taxon>
        <taxon>Desulfobacteria</taxon>
        <taxon>Desulfobacterales</taxon>
        <taxon>Desulfobacteraceae</taxon>
        <taxon>Candidatus Magnetoglobus</taxon>
    </lineage>
</organism>